<keyword evidence="3" id="KW-0238">DNA-binding</keyword>
<reference evidence="8 9" key="1">
    <citation type="journal article" date="2018" name="Sci. Rep.">
        <title>Comparative analysis of the Pocillopora damicornis genome highlights role of immune system in coral evolution.</title>
        <authorList>
            <person name="Cunning R."/>
            <person name="Bay R.A."/>
            <person name="Gillette P."/>
            <person name="Baker A.C."/>
            <person name="Traylor-Knowles N."/>
        </authorList>
    </citation>
    <scope>NUCLEOTIDE SEQUENCE [LARGE SCALE GENOMIC DNA]</scope>
    <source>
        <strain evidence="8">RSMAS</strain>
        <tissue evidence="8">Whole animal</tissue>
    </source>
</reference>
<dbReference type="Proteomes" id="UP000275408">
    <property type="component" value="Unassembled WGS sequence"/>
</dbReference>
<evidence type="ECO:0000256" key="1">
    <source>
        <dbReference type="ARBA" id="ARBA00004123"/>
    </source>
</evidence>
<dbReference type="GO" id="GO:0005634">
    <property type="term" value="C:nucleus"/>
    <property type="evidence" value="ECO:0007669"/>
    <property type="project" value="UniProtKB-SubCell"/>
</dbReference>
<dbReference type="Gene3D" id="4.10.280.10">
    <property type="entry name" value="Helix-loop-helix DNA-binding domain"/>
    <property type="match status" value="1"/>
</dbReference>
<evidence type="ECO:0000259" key="7">
    <source>
        <dbReference type="Pfam" id="PF00010"/>
    </source>
</evidence>
<feature type="region of interest" description="Disordered" evidence="6">
    <location>
        <begin position="127"/>
        <end position="187"/>
    </location>
</feature>
<feature type="region of interest" description="Disordered" evidence="6">
    <location>
        <begin position="256"/>
        <end position="398"/>
    </location>
</feature>
<dbReference type="PANTHER" id="PTHR11793:SF13">
    <property type="entry name" value="PROTEIN DAUGHTERLESS"/>
    <property type="match status" value="1"/>
</dbReference>
<keyword evidence="5" id="KW-0539">Nucleus</keyword>
<feature type="compositionally biased region" description="Polar residues" evidence="6">
    <location>
        <begin position="28"/>
        <end position="59"/>
    </location>
</feature>
<evidence type="ECO:0000256" key="4">
    <source>
        <dbReference type="ARBA" id="ARBA00023163"/>
    </source>
</evidence>
<dbReference type="GO" id="GO:0000785">
    <property type="term" value="C:chromatin"/>
    <property type="evidence" value="ECO:0007669"/>
    <property type="project" value="TreeGrafter"/>
</dbReference>
<dbReference type="Pfam" id="PF00010">
    <property type="entry name" value="HLH"/>
    <property type="match status" value="1"/>
</dbReference>
<name>A0A3M6TQK2_POCDA</name>
<feature type="region of interest" description="Disordered" evidence="6">
    <location>
        <begin position="606"/>
        <end position="625"/>
    </location>
</feature>
<feature type="compositionally biased region" description="Low complexity" evidence="6">
    <location>
        <begin position="359"/>
        <end position="378"/>
    </location>
</feature>
<dbReference type="OrthoDB" id="10034090at2759"/>
<protein>
    <recommendedName>
        <fullName evidence="7">BHLH domain-containing protein</fullName>
    </recommendedName>
</protein>
<evidence type="ECO:0000256" key="3">
    <source>
        <dbReference type="ARBA" id="ARBA00023125"/>
    </source>
</evidence>
<feature type="region of interest" description="Disordered" evidence="6">
    <location>
        <begin position="691"/>
        <end position="765"/>
    </location>
</feature>
<dbReference type="STRING" id="46731.A0A3M6TQK2"/>
<gene>
    <name evidence="8" type="ORF">pdam_00016938</name>
</gene>
<dbReference type="GO" id="GO:0005667">
    <property type="term" value="C:transcription regulator complex"/>
    <property type="evidence" value="ECO:0007669"/>
    <property type="project" value="TreeGrafter"/>
</dbReference>
<feature type="compositionally biased region" description="Low complexity" evidence="6">
    <location>
        <begin position="216"/>
        <end position="231"/>
    </location>
</feature>
<keyword evidence="2" id="KW-0805">Transcription regulation</keyword>
<feature type="region of interest" description="Disordered" evidence="6">
    <location>
        <begin position="209"/>
        <end position="239"/>
    </location>
</feature>
<evidence type="ECO:0000256" key="6">
    <source>
        <dbReference type="SAM" id="MobiDB-lite"/>
    </source>
</evidence>
<feature type="region of interest" description="Disordered" evidence="6">
    <location>
        <begin position="447"/>
        <end position="565"/>
    </location>
</feature>
<feature type="compositionally biased region" description="Polar residues" evidence="6">
    <location>
        <begin position="312"/>
        <end position="326"/>
    </location>
</feature>
<evidence type="ECO:0000256" key="5">
    <source>
        <dbReference type="ARBA" id="ARBA00023242"/>
    </source>
</evidence>
<evidence type="ECO:0000313" key="8">
    <source>
        <dbReference type="EMBL" id="RMX43660.1"/>
    </source>
</evidence>
<accession>A0A3M6TQK2</accession>
<dbReference type="GO" id="GO:0046983">
    <property type="term" value="F:protein dimerization activity"/>
    <property type="evidence" value="ECO:0007669"/>
    <property type="project" value="InterPro"/>
</dbReference>
<dbReference type="GO" id="GO:0000978">
    <property type="term" value="F:RNA polymerase II cis-regulatory region sequence-specific DNA binding"/>
    <property type="evidence" value="ECO:0007669"/>
    <property type="project" value="TreeGrafter"/>
</dbReference>
<comment type="caution">
    <text evidence="8">The sequence shown here is derived from an EMBL/GenBank/DDBJ whole genome shotgun (WGS) entry which is preliminary data.</text>
</comment>
<feature type="compositionally biased region" description="Polar residues" evidence="6">
    <location>
        <begin position="277"/>
        <end position="304"/>
    </location>
</feature>
<evidence type="ECO:0000256" key="2">
    <source>
        <dbReference type="ARBA" id="ARBA00023015"/>
    </source>
</evidence>
<organism evidence="8 9">
    <name type="scientific">Pocillopora damicornis</name>
    <name type="common">Cauliflower coral</name>
    <name type="synonym">Millepora damicornis</name>
    <dbReference type="NCBI Taxonomy" id="46731"/>
    <lineage>
        <taxon>Eukaryota</taxon>
        <taxon>Metazoa</taxon>
        <taxon>Cnidaria</taxon>
        <taxon>Anthozoa</taxon>
        <taxon>Hexacorallia</taxon>
        <taxon>Scleractinia</taxon>
        <taxon>Astrocoeniina</taxon>
        <taxon>Pocilloporidae</taxon>
        <taxon>Pocillopora</taxon>
    </lineage>
</organism>
<feature type="compositionally biased region" description="Basic and acidic residues" evidence="6">
    <location>
        <begin position="518"/>
        <end position="545"/>
    </location>
</feature>
<keyword evidence="9" id="KW-1185">Reference proteome</keyword>
<comment type="subcellular location">
    <subcellularLocation>
        <location evidence="1">Nucleus</location>
    </subcellularLocation>
</comment>
<feature type="compositionally biased region" description="Low complexity" evidence="6">
    <location>
        <begin position="447"/>
        <end position="461"/>
    </location>
</feature>
<dbReference type="PANTHER" id="PTHR11793">
    <property type="entry name" value="BASIC HELIX-LOOP-HELIX TRANSCRIPTION FACTOR"/>
    <property type="match status" value="1"/>
</dbReference>
<proteinExistence type="predicted"/>
<feature type="domain" description="BHLH" evidence="7">
    <location>
        <begin position="575"/>
        <end position="618"/>
    </location>
</feature>
<dbReference type="InterPro" id="IPR011598">
    <property type="entry name" value="bHLH_dom"/>
</dbReference>
<dbReference type="GO" id="GO:0000981">
    <property type="term" value="F:DNA-binding transcription factor activity, RNA polymerase II-specific"/>
    <property type="evidence" value="ECO:0007669"/>
    <property type="project" value="TreeGrafter"/>
</dbReference>
<dbReference type="AlphaFoldDB" id="A0A3M6TQK2"/>
<feature type="compositionally biased region" description="Low complexity" evidence="6">
    <location>
        <begin position="158"/>
        <end position="168"/>
    </location>
</feature>
<feature type="region of interest" description="Disordered" evidence="6">
    <location>
        <begin position="24"/>
        <end position="59"/>
    </location>
</feature>
<dbReference type="InterPro" id="IPR051098">
    <property type="entry name" value="NeuroDiff_E-box_TFs"/>
</dbReference>
<dbReference type="InterPro" id="IPR036638">
    <property type="entry name" value="HLH_DNA-bd_sf"/>
</dbReference>
<feature type="compositionally biased region" description="Acidic residues" evidence="6">
    <location>
        <begin position="546"/>
        <end position="561"/>
    </location>
</feature>
<dbReference type="SUPFAM" id="SSF47459">
    <property type="entry name" value="HLH, helix-loop-helix DNA-binding domain"/>
    <property type="match status" value="1"/>
</dbReference>
<feature type="compositionally biased region" description="Polar residues" evidence="6">
    <location>
        <begin position="481"/>
        <end position="501"/>
    </location>
</feature>
<evidence type="ECO:0000313" key="9">
    <source>
        <dbReference type="Proteomes" id="UP000275408"/>
    </source>
</evidence>
<keyword evidence="4" id="KW-0804">Transcription</keyword>
<feature type="compositionally biased region" description="Polar residues" evidence="6">
    <location>
        <begin position="138"/>
        <end position="147"/>
    </location>
</feature>
<sequence>MNPHAGDKELSDLLDFSAMFSPPGSMVGSKSSGSLTEAGLSSSMHASRTGSLDETPTWQGSSVSAYEARAYHTDSHGVYSTIEDVEGDFISRKGAGFTNSYLDSNSLGTLGKKADVVLPGYRESGLTGSQAGLPPPLQTSHDVTLSSPDWRGRKYKSSKNNSSLSVYSPGADDMMPHPGDALTQSHYSPKGGIYADAYYMDHGSPDPWGHTGQLGPGSYSGSAGSYSNSYGMHPRDSMSDVRGIPVSALAKGPAIHQPRGYHHLGHGEPMERLSSLPPMTSFRQTGMHHGQSSPYLHSSVSPPLNGSDPMASHSSRAPTSGSQTGDTLGKALASIYPTDNGGSYSSNPTTPVASPPPLASVSDRPLSAGSGASGHSASWGRTNQPTSPPYESHLHSLQSRMEERLDDAIHVLRTHAEGSLPPGMSPVVAGSLLSAAAAASASGVQGVSYSTSVGSSGTSAVPMDQMSGGHSGMEDDPGMASPSNLSSRGAASQMSPSTSETSESRYGSKMDTGGESAKSSKDSSSKQDLKSNGDLAEDRDKRDLIVDDDDDDDKLTEDGGVDDNGRVRVVREQERRYANNARERLRVRDINGAFKELGRMCMMHLQGDKSNSNTKQTKDEGSRHQRCLQRIGQNVSIAFRERQTPDQACNPSPSGISHHKFRITSSRSKMLGLWIVRMKRNLNPKAACLKRREEEKVEEEAPEKRAVPGVDKPFDTSGAAAGRGRGRRGRRSSRGAFNGEGRGMPCGPLNGYEPTDHGDPPSLNA</sequence>
<feature type="compositionally biased region" description="Basic residues" evidence="6">
    <location>
        <begin position="724"/>
        <end position="733"/>
    </location>
</feature>
<dbReference type="EMBL" id="RCHS01003154">
    <property type="protein sequence ID" value="RMX43660.1"/>
    <property type="molecule type" value="Genomic_DNA"/>
</dbReference>